<dbReference type="SUPFAM" id="SSF55229">
    <property type="entry name" value="Cell division protein MinE topological specificity domain"/>
    <property type="match status" value="1"/>
</dbReference>
<sequence>MMGIFRSSKSAQTAKDRLKIVLAHERTANIPYLEEMQEEILKVVYKYTRSSQVNITTNSNQNISTLEVEITLGDK</sequence>
<dbReference type="EMBL" id="MN577568">
    <property type="protein sequence ID" value="QGT50198.1"/>
    <property type="molecule type" value="Genomic_DNA"/>
</dbReference>
<evidence type="ECO:0000256" key="3">
    <source>
        <dbReference type="ARBA" id="ARBA00025265"/>
    </source>
</evidence>
<name>A0A650EM34_9HELI</name>
<dbReference type="GO" id="GO:0032955">
    <property type="term" value="P:regulation of division septum assembly"/>
    <property type="evidence" value="ECO:0007669"/>
    <property type="project" value="InterPro"/>
</dbReference>
<proteinExistence type="inferred from homology"/>
<keyword evidence="4" id="KW-0131">Cell cycle</keyword>
<comment type="similarity">
    <text evidence="1 4">Belongs to the MinE family.</text>
</comment>
<keyword evidence="4 5" id="KW-0132">Cell division</keyword>
<dbReference type="NCBIfam" id="TIGR01215">
    <property type="entry name" value="minE"/>
    <property type="match status" value="1"/>
</dbReference>
<organism evidence="5">
    <name type="scientific">uncultured Helicobacter sp</name>
    <dbReference type="NCBI Taxonomy" id="175537"/>
    <lineage>
        <taxon>Bacteria</taxon>
        <taxon>Pseudomonadati</taxon>
        <taxon>Campylobacterota</taxon>
        <taxon>Epsilonproteobacteria</taxon>
        <taxon>Campylobacterales</taxon>
        <taxon>Helicobacteraceae</taxon>
        <taxon>Helicobacter</taxon>
        <taxon>environmental samples</taxon>
    </lineage>
</organism>
<evidence type="ECO:0000256" key="4">
    <source>
        <dbReference type="HAMAP-Rule" id="MF_00262"/>
    </source>
</evidence>
<dbReference type="HAMAP" id="MF_00262">
    <property type="entry name" value="MinE"/>
    <property type="match status" value="1"/>
</dbReference>
<dbReference type="GO" id="GO:0051301">
    <property type="term" value="P:cell division"/>
    <property type="evidence" value="ECO:0007669"/>
    <property type="project" value="UniProtKB-KW"/>
</dbReference>
<comment type="function">
    <text evidence="3 4">Prevents the cell division inhibition by proteins MinC and MinD at internal division sites while permitting inhibition at polar sites. This ensures cell division at the proper site by restricting the formation of a division septum at the midpoint of the long axis of the cell.</text>
</comment>
<dbReference type="InterPro" id="IPR005527">
    <property type="entry name" value="MinE"/>
</dbReference>
<dbReference type="NCBIfam" id="NF001422">
    <property type="entry name" value="PRK00296.1"/>
    <property type="match status" value="1"/>
</dbReference>
<evidence type="ECO:0000313" key="5">
    <source>
        <dbReference type="EMBL" id="QGT50198.1"/>
    </source>
</evidence>
<evidence type="ECO:0000256" key="2">
    <source>
        <dbReference type="ARBA" id="ARBA00020112"/>
    </source>
</evidence>
<evidence type="ECO:0000256" key="1">
    <source>
        <dbReference type="ARBA" id="ARBA00008168"/>
    </source>
</evidence>
<dbReference type="Gene3D" id="3.30.1070.10">
    <property type="entry name" value="Cell division topological specificity factor MinE"/>
    <property type="match status" value="1"/>
</dbReference>
<dbReference type="AlphaFoldDB" id="A0A650EM34"/>
<protein>
    <recommendedName>
        <fullName evidence="2 4">Cell division topological specificity factor</fullName>
    </recommendedName>
</protein>
<dbReference type="Pfam" id="PF03776">
    <property type="entry name" value="MinE"/>
    <property type="match status" value="1"/>
</dbReference>
<accession>A0A650EM34</accession>
<gene>
    <name evidence="4 5" type="primary">minE</name>
    <name evidence="5" type="ORF">Helico6505_0300</name>
</gene>
<dbReference type="InterPro" id="IPR036707">
    <property type="entry name" value="MinE_sf"/>
</dbReference>
<reference evidence="5" key="1">
    <citation type="journal article" date="2020" name="J. ISSAAS">
        <title>Lactobacilli and other gastrointestinal microbiota of Peromyscus leucopus, reservoir host for agents of Lyme disease and other zoonoses in North America.</title>
        <authorList>
            <person name="Milovic A."/>
            <person name="Bassam K."/>
            <person name="Shao H."/>
            <person name="Chatzistamou I."/>
            <person name="Tufts D.M."/>
            <person name="Diuk-Wasser M."/>
            <person name="Barbour A.G."/>
        </authorList>
    </citation>
    <scope>NUCLEOTIDE SEQUENCE</scope>
    <source>
        <strain evidence="5">LL4</strain>
    </source>
</reference>